<comment type="similarity">
    <text evidence="1">Belongs to the anhydro-N-acetylmuramic acid kinase family.</text>
</comment>
<dbReference type="Pfam" id="PF03702">
    <property type="entry name" value="AnmK"/>
    <property type="match status" value="1"/>
</dbReference>
<dbReference type="GO" id="GO:0016773">
    <property type="term" value="F:phosphotransferase activity, alcohol group as acceptor"/>
    <property type="evidence" value="ECO:0007669"/>
    <property type="project" value="UniProtKB-UniRule"/>
</dbReference>
<dbReference type="OrthoDB" id="9763949at2"/>
<dbReference type="Proteomes" id="UP000234329">
    <property type="component" value="Unassembled WGS sequence"/>
</dbReference>
<organism evidence="2 3">
    <name type="scientific">Acidithiobacillus marinus</name>
    <dbReference type="NCBI Taxonomy" id="187490"/>
    <lineage>
        <taxon>Bacteria</taxon>
        <taxon>Pseudomonadati</taxon>
        <taxon>Pseudomonadota</taxon>
        <taxon>Acidithiobacillia</taxon>
        <taxon>Acidithiobacillales</taxon>
        <taxon>Acidithiobacillaceae</taxon>
        <taxon>Acidithiobacillus</taxon>
    </lineage>
</organism>
<evidence type="ECO:0000313" key="3">
    <source>
        <dbReference type="Proteomes" id="UP000234329"/>
    </source>
</evidence>
<proteinExistence type="inferred from homology"/>
<dbReference type="GO" id="GO:0016301">
    <property type="term" value="F:kinase activity"/>
    <property type="evidence" value="ECO:0007669"/>
    <property type="project" value="UniProtKB-KW"/>
</dbReference>
<keyword evidence="1" id="KW-0808">Transferase</keyword>
<dbReference type="GO" id="GO:0097175">
    <property type="term" value="P:1,6-anhydro-N-acetyl-beta-muramic acid catabolic process"/>
    <property type="evidence" value="ECO:0007669"/>
    <property type="project" value="UniProtKB-UniRule"/>
</dbReference>
<name>A0A2I1DPV6_9PROT</name>
<dbReference type="InterPro" id="IPR043129">
    <property type="entry name" value="ATPase_NBD"/>
</dbReference>
<dbReference type="InParanoid" id="A0A2I1DPV6"/>
<dbReference type="UniPathway" id="UPA00544"/>
<keyword evidence="1" id="KW-0119">Carbohydrate metabolism</keyword>
<evidence type="ECO:0000313" key="2">
    <source>
        <dbReference type="EMBL" id="PKY11896.1"/>
    </source>
</evidence>
<dbReference type="GO" id="GO:0006040">
    <property type="term" value="P:amino sugar metabolic process"/>
    <property type="evidence" value="ECO:0007669"/>
    <property type="project" value="InterPro"/>
</dbReference>
<keyword evidence="1 2" id="KW-0418">Kinase</keyword>
<accession>A0A2I1DPV6</accession>
<dbReference type="InterPro" id="IPR005338">
    <property type="entry name" value="Anhydro_N_Ac-Mur_kinase"/>
</dbReference>
<keyword evidence="1" id="KW-0547">Nucleotide-binding</keyword>
<dbReference type="EMBL" id="MXAV01000004">
    <property type="protein sequence ID" value="PKY11896.1"/>
    <property type="molecule type" value="Genomic_DNA"/>
</dbReference>
<dbReference type="FunCoup" id="A0A2I1DPV6">
    <property type="interactions" value="57"/>
</dbReference>
<dbReference type="PANTHER" id="PTHR30605:SF0">
    <property type="entry name" value="ANHYDRO-N-ACETYLMURAMIC ACID KINASE"/>
    <property type="match status" value="1"/>
</dbReference>
<dbReference type="HAMAP" id="MF_01270">
    <property type="entry name" value="AnhMurNAc_kinase"/>
    <property type="match status" value="1"/>
</dbReference>
<comment type="catalytic activity">
    <reaction evidence="1">
        <text>1,6-anhydro-N-acetyl-beta-muramate + ATP + H2O = N-acetyl-D-muramate 6-phosphate + ADP + H(+)</text>
        <dbReference type="Rhea" id="RHEA:24952"/>
        <dbReference type="ChEBI" id="CHEBI:15377"/>
        <dbReference type="ChEBI" id="CHEBI:15378"/>
        <dbReference type="ChEBI" id="CHEBI:30616"/>
        <dbReference type="ChEBI" id="CHEBI:58690"/>
        <dbReference type="ChEBI" id="CHEBI:58722"/>
        <dbReference type="ChEBI" id="CHEBI:456216"/>
        <dbReference type="EC" id="2.7.1.170"/>
    </reaction>
</comment>
<dbReference type="GO" id="GO:0009254">
    <property type="term" value="P:peptidoglycan turnover"/>
    <property type="evidence" value="ECO:0007669"/>
    <property type="project" value="UniProtKB-UniRule"/>
</dbReference>
<dbReference type="GO" id="GO:0005524">
    <property type="term" value="F:ATP binding"/>
    <property type="evidence" value="ECO:0007669"/>
    <property type="project" value="UniProtKB-UniRule"/>
</dbReference>
<dbReference type="SUPFAM" id="SSF53067">
    <property type="entry name" value="Actin-like ATPase domain"/>
    <property type="match status" value="1"/>
</dbReference>
<comment type="pathway">
    <text evidence="1">Cell wall biogenesis; peptidoglycan recycling.</text>
</comment>
<dbReference type="PANTHER" id="PTHR30605">
    <property type="entry name" value="ANHYDRO-N-ACETYLMURAMIC ACID KINASE"/>
    <property type="match status" value="1"/>
</dbReference>
<dbReference type="UniPathway" id="UPA00343"/>
<reference evidence="2 3" key="1">
    <citation type="submission" date="2017-03" db="EMBL/GenBank/DDBJ databases">
        <title>Draft genime sequence of the acidophilic sulfur-oxidizing bacterium Acidithiobacillus sp. SH, isolated from seawater.</title>
        <authorList>
            <person name="Sharmin S."/>
            <person name="Tokuhisa M."/>
            <person name="Kanao T."/>
            <person name="Kamimura K."/>
        </authorList>
    </citation>
    <scope>NUCLEOTIDE SEQUENCE [LARGE SCALE GENOMIC DNA]</scope>
    <source>
        <strain evidence="2 3">SH</strain>
    </source>
</reference>
<keyword evidence="3" id="KW-1185">Reference proteome</keyword>
<evidence type="ECO:0000256" key="1">
    <source>
        <dbReference type="HAMAP-Rule" id="MF_01270"/>
    </source>
</evidence>
<dbReference type="EC" id="2.7.1.170" evidence="1"/>
<comment type="caution">
    <text evidence="2">The sequence shown here is derived from an EMBL/GenBank/DDBJ whole genome shotgun (WGS) entry which is preliminary data.</text>
</comment>
<gene>
    <name evidence="1" type="primary">anmK</name>
    <name evidence="2" type="ORF">B1757_00640</name>
</gene>
<dbReference type="AlphaFoldDB" id="A0A2I1DPV6"/>
<sequence length="386" mass="40675">MRALGLMSGTSADGVDAALLDFAAPGEQAYVGMYSQAFAAPLRDMVLAANGPLPVEQMAILDRHLGACYADVAQAAIAQMGPVDFIALHGQTIRHQPRAAPGFTLQIGSAADVAVATGLTVVHDFRRADVAAGGEGAPLVPPFHHYLFQNDQARVILNLGGMANLTWIPGAGDPRPLQAFDSGPGNVLIDAAVRLLSRGTAQCDLHGRLGAAGKVQEKPLMQWLKHAYFQQVPPKSTGRESFDDSLVRSWWADWAYGEADFVATITALTAGSVAEALRNWMPAASELLVFGGGAENPTLINALRAALPELPVRLGAQVSGIPAQALEALAFAWLGGQCLLGRSLPYAQVTGVRQSVVLGNILPGKNWPKLLAVLATYPEKAFINGH</sequence>
<feature type="binding site" evidence="1">
    <location>
        <begin position="9"/>
        <end position="16"/>
    </location>
    <ligand>
        <name>ATP</name>
        <dbReference type="ChEBI" id="CHEBI:30616"/>
    </ligand>
</feature>
<dbReference type="Gene3D" id="3.30.420.40">
    <property type="match status" value="2"/>
</dbReference>
<protein>
    <recommendedName>
        <fullName evidence="1">Anhydro-N-acetylmuramic acid kinase</fullName>
        <ecNumber evidence="1">2.7.1.170</ecNumber>
    </recommendedName>
    <alternativeName>
        <fullName evidence="1">AnhMurNAc kinase</fullName>
    </alternativeName>
</protein>
<keyword evidence="1" id="KW-0067">ATP-binding</keyword>
<comment type="pathway">
    <text evidence="1">Amino-sugar metabolism; 1,6-anhydro-N-acetylmuramate degradation.</text>
</comment>
<dbReference type="RefSeq" id="WP_101536488.1">
    <property type="nucleotide sequence ID" value="NZ_MXAV01000004.1"/>
</dbReference>
<comment type="function">
    <text evidence="1">Catalyzes the specific phosphorylation of 1,6-anhydro-N-acetylmuramic acid (anhMurNAc) with the simultaneous cleavage of the 1,6-anhydro ring, generating MurNAc-6-P. Is required for the utilization of anhMurNAc either imported from the medium or derived from its own cell wall murein, and thus plays a role in cell wall recycling.</text>
</comment>